<dbReference type="PANTHER" id="PTHR42681:SF1">
    <property type="entry name" value="MALONYL-COA-ACYL CARRIER PROTEIN TRANSACYLASE, MITOCHONDRIAL"/>
    <property type="match status" value="1"/>
</dbReference>
<dbReference type="InterPro" id="IPR050858">
    <property type="entry name" value="Mal-CoA-ACP_Trans/PKS_FabD"/>
</dbReference>
<dbReference type="AlphaFoldDB" id="A0A7W7Y719"/>
<feature type="active site" evidence="7">
    <location>
        <position position="92"/>
    </location>
</feature>
<dbReference type="InterPro" id="IPR004410">
    <property type="entry name" value="Malonyl_CoA-ACP_transAc_FabD"/>
</dbReference>
<dbReference type="GO" id="GO:0004314">
    <property type="term" value="F:[acyl-carrier-protein] S-malonyltransferase activity"/>
    <property type="evidence" value="ECO:0007669"/>
    <property type="project" value="UniProtKB-EC"/>
</dbReference>
<dbReference type="GO" id="GO:0006633">
    <property type="term" value="P:fatty acid biosynthetic process"/>
    <property type="evidence" value="ECO:0007669"/>
    <property type="project" value="TreeGrafter"/>
</dbReference>
<feature type="active site" evidence="7">
    <location>
        <position position="197"/>
    </location>
</feature>
<dbReference type="Gene3D" id="3.30.70.250">
    <property type="entry name" value="Malonyl-CoA ACP transacylase, ACP-binding"/>
    <property type="match status" value="1"/>
</dbReference>
<keyword evidence="10" id="KW-1185">Reference proteome</keyword>
<feature type="domain" description="Malonyl-CoA:ACP transacylase (MAT)" evidence="8">
    <location>
        <begin position="6"/>
        <end position="309"/>
    </location>
</feature>
<dbReference type="EC" id="2.3.1.39" evidence="1 6"/>
<evidence type="ECO:0000256" key="1">
    <source>
        <dbReference type="ARBA" id="ARBA00013258"/>
    </source>
</evidence>
<proteinExistence type="inferred from homology"/>
<evidence type="ECO:0000256" key="5">
    <source>
        <dbReference type="ARBA" id="ARBA00048462"/>
    </source>
</evidence>
<evidence type="ECO:0000313" key="9">
    <source>
        <dbReference type="EMBL" id="MBB5030778.1"/>
    </source>
</evidence>
<dbReference type="PANTHER" id="PTHR42681">
    <property type="entry name" value="MALONYL-COA-ACYL CARRIER PROTEIN TRANSACYLASE, MITOCHONDRIAL"/>
    <property type="match status" value="1"/>
</dbReference>
<dbReference type="EMBL" id="JACHIG010000001">
    <property type="protein sequence ID" value="MBB5030778.1"/>
    <property type="molecule type" value="Genomic_DNA"/>
</dbReference>
<dbReference type="InterPro" id="IPR024925">
    <property type="entry name" value="Malonyl_CoA-ACP_transAc"/>
</dbReference>
<dbReference type="InterPro" id="IPR001227">
    <property type="entry name" value="Ac_transferase_dom_sf"/>
</dbReference>
<dbReference type="Proteomes" id="UP000590740">
    <property type="component" value="Unassembled WGS sequence"/>
</dbReference>
<dbReference type="InterPro" id="IPR016035">
    <property type="entry name" value="Acyl_Trfase/lysoPLipase"/>
</dbReference>
<evidence type="ECO:0000256" key="4">
    <source>
        <dbReference type="ARBA" id="ARBA00023315"/>
    </source>
</evidence>
<evidence type="ECO:0000256" key="2">
    <source>
        <dbReference type="ARBA" id="ARBA00018953"/>
    </source>
</evidence>
<comment type="similarity">
    <text evidence="6">Belongs to the fabD family.</text>
</comment>
<dbReference type="RefSeq" id="WP_184337720.1">
    <property type="nucleotide sequence ID" value="NZ_JACHIG010000001.1"/>
</dbReference>
<dbReference type="InterPro" id="IPR014043">
    <property type="entry name" value="Acyl_transferase_dom"/>
</dbReference>
<dbReference type="GO" id="GO:0005829">
    <property type="term" value="C:cytosol"/>
    <property type="evidence" value="ECO:0007669"/>
    <property type="project" value="TreeGrafter"/>
</dbReference>
<dbReference type="SMART" id="SM00827">
    <property type="entry name" value="PKS_AT"/>
    <property type="match status" value="1"/>
</dbReference>
<evidence type="ECO:0000256" key="7">
    <source>
        <dbReference type="PIRSR" id="PIRSR000446-1"/>
    </source>
</evidence>
<dbReference type="SUPFAM" id="SSF55048">
    <property type="entry name" value="Probable ACP-binding domain of malonyl-CoA ACP transacylase"/>
    <property type="match status" value="1"/>
</dbReference>
<comment type="catalytic activity">
    <reaction evidence="5 6">
        <text>holo-[ACP] + malonyl-CoA = malonyl-[ACP] + CoA</text>
        <dbReference type="Rhea" id="RHEA:41792"/>
        <dbReference type="Rhea" id="RHEA-COMP:9623"/>
        <dbReference type="Rhea" id="RHEA-COMP:9685"/>
        <dbReference type="ChEBI" id="CHEBI:57287"/>
        <dbReference type="ChEBI" id="CHEBI:57384"/>
        <dbReference type="ChEBI" id="CHEBI:64479"/>
        <dbReference type="ChEBI" id="CHEBI:78449"/>
        <dbReference type="EC" id="2.3.1.39"/>
    </reaction>
</comment>
<keyword evidence="4 6" id="KW-0012">Acyltransferase</keyword>
<dbReference type="Pfam" id="PF00698">
    <property type="entry name" value="Acyl_transf_1"/>
    <property type="match status" value="1"/>
</dbReference>
<dbReference type="NCBIfam" id="TIGR00128">
    <property type="entry name" value="fabD"/>
    <property type="match status" value="1"/>
</dbReference>
<organism evidence="9 10">
    <name type="scientific">Prosthecobacter vanneervenii</name>
    <dbReference type="NCBI Taxonomy" id="48466"/>
    <lineage>
        <taxon>Bacteria</taxon>
        <taxon>Pseudomonadati</taxon>
        <taxon>Verrucomicrobiota</taxon>
        <taxon>Verrucomicrobiia</taxon>
        <taxon>Verrucomicrobiales</taxon>
        <taxon>Verrucomicrobiaceae</taxon>
        <taxon>Prosthecobacter</taxon>
    </lineage>
</organism>
<evidence type="ECO:0000256" key="6">
    <source>
        <dbReference type="PIRNR" id="PIRNR000446"/>
    </source>
</evidence>
<evidence type="ECO:0000259" key="8">
    <source>
        <dbReference type="SMART" id="SM00827"/>
    </source>
</evidence>
<dbReference type="InterPro" id="IPR016036">
    <property type="entry name" value="Malonyl_transacylase_ACP-bd"/>
</dbReference>
<reference evidence="9 10" key="1">
    <citation type="submission" date="2020-08" db="EMBL/GenBank/DDBJ databases">
        <title>Genomic Encyclopedia of Type Strains, Phase IV (KMG-IV): sequencing the most valuable type-strain genomes for metagenomic binning, comparative biology and taxonomic classification.</title>
        <authorList>
            <person name="Goeker M."/>
        </authorList>
    </citation>
    <scope>NUCLEOTIDE SEQUENCE [LARGE SCALE GENOMIC DNA]</scope>
    <source>
        <strain evidence="9 10">DSM 12252</strain>
    </source>
</reference>
<dbReference type="PIRSF" id="PIRSF000446">
    <property type="entry name" value="Mct"/>
    <property type="match status" value="1"/>
</dbReference>
<sequence length="309" mass="32031">MNAVLLFAGQGAQKVGMGKDLAESYTAVRALFDQADATLGYSLSSIMYEGPMEELTKTSRCQPALYAHGLAILEVLKSKVPALNITATAGLSLGEFTAHAAAGTFDFATGLNLVFQRGSFMEEACENTKGAMLALLGGEESAIRELAQECDVDVANLNAPGQIVLSGSAEGIADAAAKAKDKGIKRAIPLPVAGAYHSRLMKSAQDKLAVALAAAPIQSPKVPVVCNFEARPVSTPEEIRSTLTSQVTGSVRWVESMQHLIAAGHTTFIELGPDATLAGLMGKIDKSVKVISIKDAASLDAAVAALTAG</sequence>
<gene>
    <name evidence="9" type="ORF">HNQ65_000332</name>
</gene>
<comment type="caution">
    <text evidence="9">The sequence shown here is derived from an EMBL/GenBank/DDBJ whole genome shotgun (WGS) entry which is preliminary data.</text>
</comment>
<evidence type="ECO:0000256" key="3">
    <source>
        <dbReference type="ARBA" id="ARBA00022679"/>
    </source>
</evidence>
<evidence type="ECO:0000313" key="10">
    <source>
        <dbReference type="Proteomes" id="UP000590740"/>
    </source>
</evidence>
<keyword evidence="3 6" id="KW-0808">Transferase</keyword>
<dbReference type="Gene3D" id="3.40.366.10">
    <property type="entry name" value="Malonyl-Coenzyme A Acyl Carrier Protein, domain 2"/>
    <property type="match status" value="1"/>
</dbReference>
<name>A0A7W7Y719_9BACT</name>
<protein>
    <recommendedName>
        <fullName evidence="2 6">Malonyl CoA-acyl carrier protein transacylase</fullName>
        <ecNumber evidence="1 6">2.3.1.39</ecNumber>
    </recommendedName>
</protein>
<accession>A0A7W7Y719</accession>
<dbReference type="SUPFAM" id="SSF52151">
    <property type="entry name" value="FabD/lysophospholipase-like"/>
    <property type="match status" value="1"/>
</dbReference>